<evidence type="ECO:0000256" key="2">
    <source>
        <dbReference type="ARBA" id="ARBA00022741"/>
    </source>
</evidence>
<sequence>MTFKELGVSEEIIKGLKEMGIEHPTKIQEAAIPVLTEGIVDFVGQAQTGTGKTAAFGLPLLAQIDPSNEEIQALILAPTRELGQQIARQIFKFTKYTDKVFTEAVYGGEKIDIQIARLNRPTQIVVATPGRLIDLIKRKAIDIRKIKTLILDEADEMLSMGFKKDLSTILEMTASKERNVWLFSATMPQELNEIINKYVNKNARRVAIDKQDAVNTGIEHQYVSGDDNSKLDTLAYFLKSMGKKRGIIFTKTKTAARTLSKQLIAKNYEVGLLEGDMLQKDRDKVMRAFKNENLRLLVSTDVAARGIDVANLAFVVHYQLPDQTEYYTHRSGRTARAGKTGISLALVNQYERRQITQLERTLGIKFTQIR</sequence>
<dbReference type="SMART" id="SM00487">
    <property type="entry name" value="DEXDc"/>
    <property type="match status" value="1"/>
</dbReference>
<dbReference type="InterPro" id="IPR050547">
    <property type="entry name" value="DEAD_box_RNA_helicases"/>
</dbReference>
<keyword evidence="12" id="KW-1185">Reference proteome</keyword>
<dbReference type="InterPro" id="IPR000629">
    <property type="entry name" value="RNA-helicase_DEAD-box_CS"/>
</dbReference>
<dbReference type="PROSITE" id="PS51195">
    <property type="entry name" value="Q_MOTIF"/>
    <property type="match status" value="1"/>
</dbReference>
<dbReference type="GO" id="GO:0004386">
    <property type="term" value="F:helicase activity"/>
    <property type="evidence" value="ECO:0007669"/>
    <property type="project" value="UniProtKB-KW"/>
</dbReference>
<dbReference type="PROSITE" id="PS51194">
    <property type="entry name" value="HELICASE_CTER"/>
    <property type="match status" value="1"/>
</dbReference>
<dbReference type="InterPro" id="IPR014014">
    <property type="entry name" value="RNA_helicase_DEAD_Q_motif"/>
</dbReference>
<dbReference type="InterPro" id="IPR001650">
    <property type="entry name" value="Helicase_C-like"/>
</dbReference>
<dbReference type="PROSITE" id="PS00039">
    <property type="entry name" value="DEAD_ATP_HELICASE"/>
    <property type="match status" value="1"/>
</dbReference>
<evidence type="ECO:0000256" key="7">
    <source>
        <dbReference type="RuleBase" id="RU000492"/>
    </source>
</evidence>
<dbReference type="Pfam" id="PF00270">
    <property type="entry name" value="DEAD"/>
    <property type="match status" value="1"/>
</dbReference>
<dbReference type="InterPro" id="IPR027417">
    <property type="entry name" value="P-loop_NTPase"/>
</dbReference>
<keyword evidence="4 7" id="KW-0347">Helicase</keyword>
<evidence type="ECO:0000256" key="4">
    <source>
        <dbReference type="ARBA" id="ARBA00022806"/>
    </source>
</evidence>
<organism evidence="11 12">
    <name type="scientific">Salinimicrobium oceani</name>
    <dbReference type="NCBI Taxonomy" id="2722702"/>
    <lineage>
        <taxon>Bacteria</taxon>
        <taxon>Pseudomonadati</taxon>
        <taxon>Bacteroidota</taxon>
        <taxon>Flavobacteriia</taxon>
        <taxon>Flavobacteriales</taxon>
        <taxon>Flavobacteriaceae</taxon>
        <taxon>Salinimicrobium</taxon>
    </lineage>
</organism>
<dbReference type="InterPro" id="IPR011545">
    <property type="entry name" value="DEAD/DEAH_box_helicase_dom"/>
</dbReference>
<dbReference type="RefSeq" id="WP_168138315.1">
    <property type="nucleotide sequence ID" value="NZ_JAAVJR010000005.1"/>
</dbReference>
<comment type="caution">
    <text evidence="11">The sequence shown here is derived from an EMBL/GenBank/DDBJ whole genome shotgun (WGS) entry which is preliminary data.</text>
</comment>
<protein>
    <recommendedName>
        <fullName evidence="1">RNA helicase</fullName>
        <ecNumber evidence="1">3.6.4.13</ecNumber>
    </recommendedName>
</protein>
<evidence type="ECO:0000313" key="12">
    <source>
        <dbReference type="Proteomes" id="UP000703674"/>
    </source>
</evidence>
<evidence type="ECO:0000259" key="9">
    <source>
        <dbReference type="PROSITE" id="PS51194"/>
    </source>
</evidence>
<evidence type="ECO:0000259" key="10">
    <source>
        <dbReference type="PROSITE" id="PS51195"/>
    </source>
</evidence>
<keyword evidence="5 7" id="KW-0067">ATP-binding</keyword>
<name>A0ABX1D200_9FLAO</name>
<dbReference type="SMART" id="SM00490">
    <property type="entry name" value="HELICc"/>
    <property type="match status" value="1"/>
</dbReference>
<feature type="short sequence motif" description="Q motif" evidence="6">
    <location>
        <begin position="1"/>
        <end position="29"/>
    </location>
</feature>
<dbReference type="EMBL" id="JAAVJR010000005">
    <property type="protein sequence ID" value="NJW53203.1"/>
    <property type="molecule type" value="Genomic_DNA"/>
</dbReference>
<keyword evidence="2 7" id="KW-0547">Nucleotide-binding</keyword>
<dbReference type="InterPro" id="IPR044742">
    <property type="entry name" value="DEAD/DEAH_RhlB"/>
</dbReference>
<comment type="similarity">
    <text evidence="7">Belongs to the DEAD box helicase family.</text>
</comment>
<evidence type="ECO:0000256" key="5">
    <source>
        <dbReference type="ARBA" id="ARBA00022840"/>
    </source>
</evidence>
<dbReference type="EC" id="3.6.4.13" evidence="1"/>
<evidence type="ECO:0000256" key="6">
    <source>
        <dbReference type="PROSITE-ProRule" id="PRU00552"/>
    </source>
</evidence>
<evidence type="ECO:0000259" key="8">
    <source>
        <dbReference type="PROSITE" id="PS51192"/>
    </source>
</evidence>
<dbReference type="CDD" id="cd00268">
    <property type="entry name" value="DEADc"/>
    <property type="match status" value="1"/>
</dbReference>
<dbReference type="PROSITE" id="PS51192">
    <property type="entry name" value="HELICASE_ATP_BIND_1"/>
    <property type="match status" value="1"/>
</dbReference>
<feature type="domain" description="Helicase ATP-binding" evidence="8">
    <location>
        <begin position="33"/>
        <end position="205"/>
    </location>
</feature>
<feature type="domain" description="DEAD-box RNA helicase Q" evidence="10">
    <location>
        <begin position="1"/>
        <end position="29"/>
    </location>
</feature>
<dbReference type="CDD" id="cd18787">
    <property type="entry name" value="SF2_C_DEAD"/>
    <property type="match status" value="1"/>
</dbReference>
<accession>A0ABX1D200</accession>
<dbReference type="InterPro" id="IPR014001">
    <property type="entry name" value="Helicase_ATP-bd"/>
</dbReference>
<gene>
    <name evidence="11" type="ORF">HC175_09750</name>
</gene>
<dbReference type="SUPFAM" id="SSF52540">
    <property type="entry name" value="P-loop containing nucleoside triphosphate hydrolases"/>
    <property type="match status" value="1"/>
</dbReference>
<keyword evidence="3 7" id="KW-0378">Hydrolase</keyword>
<dbReference type="PANTHER" id="PTHR47963">
    <property type="entry name" value="DEAD-BOX ATP-DEPENDENT RNA HELICASE 47, MITOCHONDRIAL"/>
    <property type="match status" value="1"/>
</dbReference>
<proteinExistence type="inferred from homology"/>
<dbReference type="Proteomes" id="UP000703674">
    <property type="component" value="Unassembled WGS sequence"/>
</dbReference>
<feature type="domain" description="Helicase C-terminal" evidence="9">
    <location>
        <begin position="230"/>
        <end position="370"/>
    </location>
</feature>
<evidence type="ECO:0000313" key="11">
    <source>
        <dbReference type="EMBL" id="NJW53203.1"/>
    </source>
</evidence>
<evidence type="ECO:0000256" key="1">
    <source>
        <dbReference type="ARBA" id="ARBA00012552"/>
    </source>
</evidence>
<dbReference type="Pfam" id="PF00271">
    <property type="entry name" value="Helicase_C"/>
    <property type="match status" value="1"/>
</dbReference>
<dbReference type="PANTHER" id="PTHR47963:SF8">
    <property type="entry name" value="ATP-DEPENDENT RNA HELICASE DEAD"/>
    <property type="match status" value="1"/>
</dbReference>
<evidence type="ECO:0000256" key="3">
    <source>
        <dbReference type="ARBA" id="ARBA00022801"/>
    </source>
</evidence>
<reference evidence="11 12" key="1">
    <citation type="submission" date="2020-03" db="EMBL/GenBank/DDBJ databases">
        <title>Salinimicrobium sp. nov, isolated from SCS.</title>
        <authorList>
            <person name="Cao W.R."/>
        </authorList>
    </citation>
    <scope>NUCLEOTIDE SEQUENCE [LARGE SCALE GENOMIC DNA]</scope>
    <source>
        <strain evidence="12">J15B91</strain>
    </source>
</reference>
<dbReference type="Gene3D" id="3.40.50.300">
    <property type="entry name" value="P-loop containing nucleotide triphosphate hydrolases"/>
    <property type="match status" value="2"/>
</dbReference>